<gene>
    <name evidence="2" type="ORF">LX32DRAFT_123167</name>
</gene>
<keyword evidence="3" id="KW-1185">Reference proteome</keyword>
<evidence type="ECO:0000313" key="2">
    <source>
        <dbReference type="EMBL" id="KAK2023922.1"/>
    </source>
</evidence>
<reference evidence="2" key="1">
    <citation type="submission" date="2021-06" db="EMBL/GenBank/DDBJ databases">
        <title>Comparative genomics, transcriptomics and evolutionary studies reveal genomic signatures of adaptation to plant cell wall in hemibiotrophic fungi.</title>
        <authorList>
            <consortium name="DOE Joint Genome Institute"/>
            <person name="Baroncelli R."/>
            <person name="Diaz J.F."/>
            <person name="Benocci T."/>
            <person name="Peng M."/>
            <person name="Battaglia E."/>
            <person name="Haridas S."/>
            <person name="Andreopoulos W."/>
            <person name="Labutti K."/>
            <person name="Pangilinan J."/>
            <person name="Floch G.L."/>
            <person name="Makela M.R."/>
            <person name="Henrissat B."/>
            <person name="Grigoriev I.V."/>
            <person name="Crouch J.A."/>
            <person name="De Vries R.P."/>
            <person name="Sukno S.A."/>
            <person name="Thon M.R."/>
        </authorList>
    </citation>
    <scope>NUCLEOTIDE SEQUENCE</scope>
    <source>
        <strain evidence="2">MAFF235873</strain>
    </source>
</reference>
<sequence>MRRGNRNTARKPPAAGEARLGVGMVGSREQKDSQHTLAIPHDPGRKSPALPRKGQAGGIFQRELSRRSCGLEGRRVASAISRLRKQPRYQHYRQYRRPYAPPPYLAYVSASCNSPLLLASLFRQHVQEAEHHHKVQVLPPRRDYSSTALAARMAIELTDRPLVVPSGGHQTTKDAIMQQSLGQKGRLRARGRTFQEASLPATHGGVTR</sequence>
<proteinExistence type="predicted"/>
<feature type="region of interest" description="Disordered" evidence="1">
    <location>
        <begin position="1"/>
        <end position="58"/>
    </location>
</feature>
<dbReference type="AlphaFoldDB" id="A0AAD9LX19"/>
<accession>A0AAD9LX19</accession>
<evidence type="ECO:0000256" key="1">
    <source>
        <dbReference type="SAM" id="MobiDB-lite"/>
    </source>
</evidence>
<protein>
    <submittedName>
        <fullName evidence="2">Uncharacterized protein</fullName>
    </submittedName>
</protein>
<dbReference type="EMBL" id="MU842981">
    <property type="protein sequence ID" value="KAK2023922.1"/>
    <property type="molecule type" value="Genomic_DNA"/>
</dbReference>
<dbReference type="Proteomes" id="UP001232148">
    <property type="component" value="Unassembled WGS sequence"/>
</dbReference>
<evidence type="ECO:0000313" key="3">
    <source>
        <dbReference type="Proteomes" id="UP001232148"/>
    </source>
</evidence>
<organism evidence="2 3">
    <name type="scientific">Colletotrichum zoysiae</name>
    <dbReference type="NCBI Taxonomy" id="1216348"/>
    <lineage>
        <taxon>Eukaryota</taxon>
        <taxon>Fungi</taxon>
        <taxon>Dikarya</taxon>
        <taxon>Ascomycota</taxon>
        <taxon>Pezizomycotina</taxon>
        <taxon>Sordariomycetes</taxon>
        <taxon>Hypocreomycetidae</taxon>
        <taxon>Glomerellales</taxon>
        <taxon>Glomerellaceae</taxon>
        <taxon>Colletotrichum</taxon>
        <taxon>Colletotrichum graminicola species complex</taxon>
    </lineage>
</organism>
<comment type="caution">
    <text evidence="2">The sequence shown here is derived from an EMBL/GenBank/DDBJ whole genome shotgun (WGS) entry which is preliminary data.</text>
</comment>
<name>A0AAD9LX19_9PEZI</name>